<dbReference type="PROSITE" id="PS51677">
    <property type="entry name" value="NODB"/>
    <property type="match status" value="1"/>
</dbReference>
<dbReference type="Pfam" id="PF01522">
    <property type="entry name" value="Polysacc_deac_1"/>
    <property type="match status" value="1"/>
</dbReference>
<evidence type="ECO:0000313" key="2">
    <source>
        <dbReference type="EMBL" id="SFA54335.1"/>
    </source>
</evidence>
<sequence>MQEEGHTIGLHHYYHTSNWFLLPFVTEWELERSARVIEHITGVRPVYYRPPWGHLNIWTVLMQKKYKIVIWTYILGDWNASLGVDRLYERLMSSIEDGAIIVLHDSGSTIGADEHAPANMIATLERPFQHTNVKWVKLNEE</sequence>
<protein>
    <submittedName>
        <fullName evidence="2">Polysaccharide deacetylase</fullName>
    </submittedName>
</protein>
<organism evidence="2 3">
    <name type="scientific">Anoxybacillus pushchinoensis</name>
    <dbReference type="NCBI Taxonomy" id="150248"/>
    <lineage>
        <taxon>Bacteria</taxon>
        <taxon>Bacillati</taxon>
        <taxon>Bacillota</taxon>
        <taxon>Bacilli</taxon>
        <taxon>Bacillales</taxon>
        <taxon>Anoxybacillaceae</taxon>
        <taxon>Anoxybacillus</taxon>
    </lineage>
</organism>
<dbReference type="GO" id="GO:0005975">
    <property type="term" value="P:carbohydrate metabolic process"/>
    <property type="evidence" value="ECO:0007669"/>
    <property type="project" value="InterPro"/>
</dbReference>
<dbReference type="PANTHER" id="PTHR10587:SF137">
    <property type="entry name" value="4-DEOXY-4-FORMAMIDO-L-ARABINOSE-PHOSPHOUNDECAPRENOL DEFORMYLASE ARND-RELATED"/>
    <property type="match status" value="1"/>
</dbReference>
<dbReference type="PANTHER" id="PTHR10587">
    <property type="entry name" value="GLYCOSYL TRANSFERASE-RELATED"/>
    <property type="match status" value="1"/>
</dbReference>
<dbReference type="AlphaFoldDB" id="A0A1I0TRB2"/>
<evidence type="ECO:0000313" key="3">
    <source>
        <dbReference type="Proteomes" id="UP000198979"/>
    </source>
</evidence>
<accession>A0A1I0TRB2</accession>
<dbReference type="InterPro" id="IPR050248">
    <property type="entry name" value="Polysacc_deacetylase_ArnD"/>
</dbReference>
<dbReference type="SUPFAM" id="SSF88713">
    <property type="entry name" value="Glycoside hydrolase/deacetylase"/>
    <property type="match status" value="1"/>
</dbReference>
<gene>
    <name evidence="2" type="ORF">SAMN05216169_10412</name>
</gene>
<feature type="domain" description="NodB homology" evidence="1">
    <location>
        <begin position="1"/>
        <end position="133"/>
    </location>
</feature>
<reference evidence="3" key="1">
    <citation type="submission" date="2016-10" db="EMBL/GenBank/DDBJ databases">
        <authorList>
            <person name="Varghese N."/>
            <person name="Submissions S."/>
        </authorList>
    </citation>
    <scope>NUCLEOTIDE SEQUENCE [LARGE SCALE GENOMIC DNA]</scope>
    <source>
        <strain evidence="3">K1</strain>
    </source>
</reference>
<name>A0A1I0TRB2_9BACL</name>
<dbReference type="EMBL" id="FOJQ01000041">
    <property type="protein sequence ID" value="SFA54335.1"/>
    <property type="molecule type" value="Genomic_DNA"/>
</dbReference>
<dbReference type="InterPro" id="IPR002509">
    <property type="entry name" value="NODB_dom"/>
</dbReference>
<proteinExistence type="predicted"/>
<dbReference type="GO" id="GO:0016810">
    <property type="term" value="F:hydrolase activity, acting on carbon-nitrogen (but not peptide) bonds"/>
    <property type="evidence" value="ECO:0007669"/>
    <property type="project" value="InterPro"/>
</dbReference>
<dbReference type="Proteomes" id="UP000198979">
    <property type="component" value="Unassembled WGS sequence"/>
</dbReference>
<keyword evidence="3" id="KW-1185">Reference proteome</keyword>
<dbReference type="InterPro" id="IPR011330">
    <property type="entry name" value="Glyco_hydro/deAcase_b/a-brl"/>
</dbReference>
<dbReference type="Gene3D" id="3.20.20.370">
    <property type="entry name" value="Glycoside hydrolase/deacetylase"/>
    <property type="match status" value="1"/>
</dbReference>
<evidence type="ECO:0000259" key="1">
    <source>
        <dbReference type="PROSITE" id="PS51677"/>
    </source>
</evidence>
<dbReference type="STRING" id="150248.SAMN05216169_10412"/>